<proteinExistence type="predicted"/>
<protein>
    <submittedName>
        <fullName evidence="3">Helix-turn-helix domain-containing protein</fullName>
    </submittedName>
</protein>
<dbReference type="SMART" id="SM00530">
    <property type="entry name" value="HTH_XRE"/>
    <property type="match status" value="1"/>
</dbReference>
<dbReference type="AlphaFoldDB" id="A0A285KWF9"/>
<feature type="domain" description="HTH cro/C1-type" evidence="2">
    <location>
        <begin position="55"/>
        <end position="95"/>
    </location>
</feature>
<dbReference type="RefSeq" id="WP_097243727.1">
    <property type="nucleotide sequence ID" value="NZ_OBEG01000001.1"/>
</dbReference>
<accession>A0A285KWF9</accession>
<dbReference type="Proteomes" id="UP000219565">
    <property type="component" value="Unassembled WGS sequence"/>
</dbReference>
<feature type="compositionally biased region" description="Low complexity" evidence="1">
    <location>
        <begin position="29"/>
        <end position="47"/>
    </location>
</feature>
<dbReference type="EMBL" id="OBEG01000001">
    <property type="protein sequence ID" value="SNY76990.1"/>
    <property type="molecule type" value="Genomic_DNA"/>
</dbReference>
<feature type="region of interest" description="Disordered" evidence="1">
    <location>
        <begin position="1"/>
        <end position="47"/>
    </location>
</feature>
<dbReference type="Gene3D" id="1.10.260.40">
    <property type="entry name" value="lambda repressor-like DNA-binding domains"/>
    <property type="match status" value="1"/>
</dbReference>
<reference evidence="3 4" key="1">
    <citation type="submission" date="2017-09" db="EMBL/GenBank/DDBJ databases">
        <authorList>
            <person name="Ehlers B."/>
            <person name="Leendertz F.H."/>
        </authorList>
    </citation>
    <scope>NUCLEOTIDE SEQUENCE [LARGE SCALE GENOMIC DNA]</scope>
    <source>
        <strain evidence="3 4">DSM 45537</strain>
    </source>
</reference>
<organism evidence="3 4">
    <name type="scientific">Nocardia amikacinitolerans</name>
    <dbReference type="NCBI Taxonomy" id="756689"/>
    <lineage>
        <taxon>Bacteria</taxon>
        <taxon>Bacillati</taxon>
        <taxon>Actinomycetota</taxon>
        <taxon>Actinomycetes</taxon>
        <taxon>Mycobacteriales</taxon>
        <taxon>Nocardiaceae</taxon>
        <taxon>Nocardia</taxon>
    </lineage>
</organism>
<keyword evidence="4" id="KW-1185">Reference proteome</keyword>
<dbReference type="InterPro" id="IPR001387">
    <property type="entry name" value="Cro/C1-type_HTH"/>
</dbReference>
<dbReference type="STRING" id="1379680.GCA_001612615_00140"/>
<dbReference type="SUPFAM" id="SSF47413">
    <property type="entry name" value="lambda repressor-like DNA-binding domains"/>
    <property type="match status" value="1"/>
</dbReference>
<dbReference type="CDD" id="cd00093">
    <property type="entry name" value="HTH_XRE"/>
    <property type="match status" value="1"/>
</dbReference>
<name>A0A285KWF9_9NOCA</name>
<feature type="compositionally biased region" description="Polar residues" evidence="1">
    <location>
        <begin position="1"/>
        <end position="18"/>
    </location>
</feature>
<dbReference type="Pfam" id="PF13560">
    <property type="entry name" value="HTH_31"/>
    <property type="match status" value="1"/>
</dbReference>
<evidence type="ECO:0000259" key="2">
    <source>
        <dbReference type="PROSITE" id="PS50943"/>
    </source>
</evidence>
<dbReference type="PROSITE" id="PS51318">
    <property type="entry name" value="TAT"/>
    <property type="match status" value="1"/>
</dbReference>
<dbReference type="PROSITE" id="PS50943">
    <property type="entry name" value="HTH_CROC1"/>
    <property type="match status" value="1"/>
</dbReference>
<dbReference type="GO" id="GO:0003677">
    <property type="term" value="F:DNA binding"/>
    <property type="evidence" value="ECO:0007669"/>
    <property type="project" value="InterPro"/>
</dbReference>
<evidence type="ECO:0000256" key="1">
    <source>
        <dbReference type="SAM" id="MobiDB-lite"/>
    </source>
</evidence>
<sequence>MSNTTNAPPPESTDTGQPSPGPATRAAASRLQPSTTTPTQQGSPRTGDAVIGARLRTARETAGLSLADLARRVPYSKSALGFFETGTRTPTPAVIACYERLFGDTAADTVTSLTALGKADVNRRSFLRKAAYSAALSATALALPVEATARIATVTEARVVGAADVDAVRTITDAFLKFDEARGGGMGRTAVAEFLSTDIAALLRSRFAAEDVRAHAFSAAAELAYLAGFKAHDAGADGVGQRYFLTALRLAEHAQIPGQDSWILRILALQGTDIAQPRFSPDLAEAALSRAAGKLGPDANALLTVAVARTHAETGNKPAALAALRAAESAINPDMTSEQPRWVSMWCPNKATVVDQTAKTFLALGDLTNAERYYTLGTSIWNPATHARVWALTAAETGLLRWKLGNHTDATNLWRPVLPILHTVDSARTRKALGKVRATAPELFADTAPGHIPAL</sequence>
<evidence type="ECO:0000313" key="4">
    <source>
        <dbReference type="Proteomes" id="UP000219565"/>
    </source>
</evidence>
<gene>
    <name evidence="3" type="ORF">SAMN04244553_0879</name>
</gene>
<dbReference type="InterPro" id="IPR006311">
    <property type="entry name" value="TAT_signal"/>
</dbReference>
<evidence type="ECO:0000313" key="3">
    <source>
        <dbReference type="EMBL" id="SNY76990.1"/>
    </source>
</evidence>
<dbReference type="OrthoDB" id="3213425at2"/>
<dbReference type="InterPro" id="IPR010982">
    <property type="entry name" value="Lambda_DNA-bd_dom_sf"/>
</dbReference>